<protein>
    <recommendedName>
        <fullName evidence="5">Peptide ABC transporter permease</fullName>
    </recommendedName>
</protein>
<evidence type="ECO:0000313" key="3">
    <source>
        <dbReference type="Proteomes" id="UP000187323"/>
    </source>
</evidence>
<dbReference type="AlphaFoldDB" id="A0A1R0Z2X1"/>
<sequence length="398" mass="46919">MEFHLEMIVKCLTNHKLQKYWKGFEAVSFAFYNKDNVYLYNHPKFKTVGYHPHLLPWSNEFSGDTIILYEDHPTAIVNLELHEEFEDLYAICVHELFHGYQFLMGDERYADELLMITYPLSLENMELRIQERHHLYLSVMAATNDERNQAMNRFIAFRQQREQLLGEYVLNEYLIETLEGPAWYVELNAYAEKSTLPNEEVLHKFSSYLIDELESSANIRRSCYGSGLFICLLLDELRTDWKEEFMKSELSLYAFFKQFVDQVIIPFEKISISKETEDIMQSVKTIREKEFIDFISLEGYHLYIEGDIKSTGFNPMGIIGGDEKCIHKNNLRIQINDAEYFLEKPVISYYKADLRNINKLHLVLDEPPTFNKDSLILNGIGEIKGQYEVKEDGCWLQC</sequence>
<proteinExistence type="predicted"/>
<evidence type="ECO:0000313" key="4">
    <source>
        <dbReference type="Proteomes" id="UP000249163"/>
    </source>
</evidence>
<gene>
    <name evidence="2" type="ORF">BSK47_15265</name>
    <name evidence="1" type="ORF">CD191_12490</name>
</gene>
<evidence type="ECO:0000313" key="2">
    <source>
        <dbReference type="EMBL" id="OME19407.1"/>
    </source>
</evidence>
<dbReference type="Proteomes" id="UP000187323">
    <property type="component" value="Unassembled WGS sequence"/>
</dbReference>
<evidence type="ECO:0008006" key="5">
    <source>
        <dbReference type="Google" id="ProtNLM"/>
    </source>
</evidence>
<evidence type="ECO:0000313" key="1">
    <source>
        <dbReference type="EMBL" id="AWV33371.1"/>
    </source>
</evidence>
<dbReference type="OrthoDB" id="161597at2"/>
<accession>A0A1R0Z2X1</accession>
<dbReference type="RefSeq" id="WP_076135518.1">
    <property type="nucleotide sequence ID" value="NZ_CP021965.1"/>
</dbReference>
<organism evidence="2 3">
    <name type="scientific">Paenibacillus odorifer</name>
    <dbReference type="NCBI Taxonomy" id="189426"/>
    <lineage>
        <taxon>Bacteria</taxon>
        <taxon>Bacillati</taxon>
        <taxon>Bacillota</taxon>
        <taxon>Bacilli</taxon>
        <taxon>Bacillales</taxon>
        <taxon>Paenibacillaceae</taxon>
        <taxon>Paenibacillus</taxon>
    </lineage>
</organism>
<dbReference type="Proteomes" id="UP000249163">
    <property type="component" value="Chromosome"/>
</dbReference>
<dbReference type="EMBL" id="MPTO01000013">
    <property type="protein sequence ID" value="OME19407.1"/>
    <property type="molecule type" value="Genomic_DNA"/>
</dbReference>
<name>A0A1R0Z2X1_9BACL</name>
<dbReference type="EMBL" id="CP021965">
    <property type="protein sequence ID" value="AWV33371.1"/>
    <property type="molecule type" value="Genomic_DNA"/>
</dbReference>
<reference evidence="1 4" key="2">
    <citation type="submission" date="2017-06" db="EMBL/GenBank/DDBJ databases">
        <title>Complete genome sequence of Paenibacillus odorifer CBA7130.</title>
        <authorList>
            <person name="Nam Y.-D."/>
            <person name="Kang J."/>
            <person name="Chung W.-H."/>
        </authorList>
    </citation>
    <scope>NUCLEOTIDE SEQUENCE [LARGE SCALE GENOMIC DNA]</scope>
    <source>
        <strain evidence="1 4">CBA7130</strain>
    </source>
</reference>
<reference evidence="2 3" key="1">
    <citation type="submission" date="2016-10" db="EMBL/GenBank/DDBJ databases">
        <title>Paenibacillus species isolates.</title>
        <authorList>
            <person name="Beno S.M."/>
        </authorList>
    </citation>
    <scope>NUCLEOTIDE SEQUENCE [LARGE SCALE GENOMIC DNA]</scope>
    <source>
        <strain evidence="2 3">FSL H7-0918</strain>
    </source>
</reference>